<keyword evidence="4" id="KW-1185">Reference proteome</keyword>
<proteinExistence type="predicted"/>
<dbReference type="AlphaFoldDB" id="A0A1D3D6R3"/>
<feature type="compositionally biased region" description="Low complexity" evidence="1">
    <location>
        <begin position="204"/>
        <end position="223"/>
    </location>
</feature>
<dbReference type="Proteomes" id="UP000095192">
    <property type="component" value="Unassembled WGS sequence"/>
</dbReference>
<accession>A0A1D3D6R3</accession>
<evidence type="ECO:0000256" key="1">
    <source>
        <dbReference type="SAM" id="MobiDB-lite"/>
    </source>
</evidence>
<dbReference type="InParanoid" id="A0A1D3D6R3"/>
<dbReference type="VEuPathDB" id="ToxoDB:cyc_03335"/>
<keyword evidence="2" id="KW-1133">Transmembrane helix</keyword>
<protein>
    <submittedName>
        <fullName evidence="3">Uncharacterized protein</fullName>
    </submittedName>
</protein>
<evidence type="ECO:0000313" key="3">
    <source>
        <dbReference type="EMBL" id="OEH79144.1"/>
    </source>
</evidence>
<comment type="caution">
    <text evidence="3">The sequence shown here is derived from an EMBL/GenBank/DDBJ whole genome shotgun (WGS) entry which is preliminary data.</text>
</comment>
<gene>
    <name evidence="3" type="ORF">cyc_03335</name>
</gene>
<feature type="region of interest" description="Disordered" evidence="1">
    <location>
        <begin position="190"/>
        <end position="223"/>
    </location>
</feature>
<reference evidence="3 4" key="1">
    <citation type="journal article" date="2016" name="BMC Genomics">
        <title>Comparative genomics reveals Cyclospora cayetanensis possesses coccidia-like metabolism and invasion components but unique surface antigens.</title>
        <authorList>
            <person name="Liu S."/>
            <person name="Wang L."/>
            <person name="Zheng H."/>
            <person name="Xu Z."/>
            <person name="Roellig D.M."/>
            <person name="Li N."/>
            <person name="Frace M.A."/>
            <person name="Tang K."/>
            <person name="Arrowood M.J."/>
            <person name="Moss D.M."/>
            <person name="Zhang L."/>
            <person name="Feng Y."/>
            <person name="Xiao L."/>
        </authorList>
    </citation>
    <scope>NUCLEOTIDE SEQUENCE [LARGE SCALE GENOMIC DNA]</scope>
    <source>
        <strain evidence="3 4">CHN_HEN01</strain>
    </source>
</reference>
<evidence type="ECO:0000313" key="4">
    <source>
        <dbReference type="Proteomes" id="UP000095192"/>
    </source>
</evidence>
<keyword evidence="2" id="KW-0472">Membrane</keyword>
<name>A0A1D3D6R3_9EIME</name>
<evidence type="ECO:0000256" key="2">
    <source>
        <dbReference type="SAM" id="Phobius"/>
    </source>
</evidence>
<dbReference type="EMBL" id="JROU02000474">
    <property type="protein sequence ID" value="OEH79144.1"/>
    <property type="molecule type" value="Genomic_DNA"/>
</dbReference>
<organism evidence="3 4">
    <name type="scientific">Cyclospora cayetanensis</name>
    <dbReference type="NCBI Taxonomy" id="88456"/>
    <lineage>
        <taxon>Eukaryota</taxon>
        <taxon>Sar</taxon>
        <taxon>Alveolata</taxon>
        <taxon>Apicomplexa</taxon>
        <taxon>Conoidasida</taxon>
        <taxon>Coccidia</taxon>
        <taxon>Eucoccidiorida</taxon>
        <taxon>Eimeriorina</taxon>
        <taxon>Eimeriidae</taxon>
        <taxon>Cyclospora</taxon>
    </lineage>
</organism>
<sequence>MRRKLTVPCPLYPKLQALHFKKRQIVALLKAKYDYSPMKKAVGQLRPHAAAAAGGIDAPPDSSTCLLCFFRTRIPRAQWQALQQQCHAATSADSGLCGDLLRAAAAAAAAAAGCTTSSSSSNFDYCVAVVDGASIVKEPLAFDWRHVRLRGGRPSLLLTYSYTYSPQLEQEQQEGDGEKDARQQRHFSGAASFTLPPPKEMQQPPASAAATTAPVSDPSPAADISSAAISSAAHPAVEGVRVLSLDEVAQSIRRDDVLVLQLDKKNPEVQSPLVAIVSSHGGELSEGMNSKPFSSELVGVLGDCGGGTGAPALGLGSALCLLGGLKALLYGAIKRRFRV</sequence>
<feature type="transmembrane region" description="Helical" evidence="2">
    <location>
        <begin position="312"/>
        <end position="333"/>
    </location>
</feature>
<keyword evidence="2" id="KW-0812">Transmembrane</keyword>